<dbReference type="GO" id="GO:0015679">
    <property type="term" value="P:plasma membrane copper ion transport"/>
    <property type="evidence" value="ECO:0007669"/>
    <property type="project" value="TreeGrafter"/>
</dbReference>
<sequence length="470" mass="48283">MSEKKTFDRSLASSKQWMAAAVIAAVGVAGGAYLLRGPGTAAAASPAASALGHADAQAHKDGEHHGEAAAKTGAKAGAQADAHQEAAPHADGEHHDEKAEKADKAEAGSKDAHGDAAGGHAEGEEAGEGLVKLSPAQAKAAGVVVAQAGPASLKKQVLLPGEIRFDEDRTAHVVPRVAGVVASVHAQLGEQVAKGQLLAVIQSPAVSDQRSELQTAQRRLAFAKSTYEREKQLWQERISAEQDYQAARQALQEADIAVANAAQKLSAIGAGAGAGGSSRYELRAPLAGMVVEKHLTVGESVTDSTASFTVSDLRSVWAEISVAAPQLPDVRMGAPVVVRATAFDSQAEGRIAYVGALIGAQTRTAPARVALANPQGVWRPGLFVDVEVLAGESPVPIAVDSKAIQRPDGKESVVFVPAEGGYQAKVVQLGATDGKTTEITSGLKAGQSYVKEGSFLLRAELGKASAEHAH</sequence>
<comment type="similarity">
    <text evidence="1">Belongs to the membrane fusion protein (MFP) (TC 8.A.1) family.</text>
</comment>
<dbReference type="GO" id="GO:0030288">
    <property type="term" value="C:outer membrane-bounded periplasmic space"/>
    <property type="evidence" value="ECO:0007669"/>
    <property type="project" value="TreeGrafter"/>
</dbReference>
<evidence type="ECO:0000259" key="5">
    <source>
        <dbReference type="Pfam" id="PF25893"/>
    </source>
</evidence>
<proteinExistence type="inferred from homology"/>
<dbReference type="FunFam" id="2.40.30.170:FF:000010">
    <property type="entry name" value="Efflux RND transporter periplasmic adaptor subunit"/>
    <property type="match status" value="1"/>
</dbReference>
<dbReference type="Pfam" id="PF25954">
    <property type="entry name" value="Beta-barrel_RND_2"/>
    <property type="match status" value="1"/>
</dbReference>
<dbReference type="PANTHER" id="PTHR30097">
    <property type="entry name" value="CATION EFFLUX SYSTEM PROTEIN CUSB"/>
    <property type="match status" value="1"/>
</dbReference>
<dbReference type="InterPro" id="IPR051909">
    <property type="entry name" value="MFP_Cation_Efflux"/>
</dbReference>
<keyword evidence="3" id="KW-0175">Coiled coil</keyword>
<evidence type="ECO:0000256" key="4">
    <source>
        <dbReference type="SAM" id="MobiDB-lite"/>
    </source>
</evidence>
<name>A0A7G5EDX7_9BURK</name>
<dbReference type="Proteomes" id="UP000515240">
    <property type="component" value="Chromosome"/>
</dbReference>
<feature type="region of interest" description="Disordered" evidence="4">
    <location>
        <begin position="52"/>
        <end position="126"/>
    </location>
</feature>
<dbReference type="EMBL" id="CP058554">
    <property type="protein sequence ID" value="QMV72202.1"/>
    <property type="molecule type" value="Genomic_DNA"/>
</dbReference>
<evidence type="ECO:0000256" key="1">
    <source>
        <dbReference type="ARBA" id="ARBA00009477"/>
    </source>
</evidence>
<feature type="compositionally biased region" description="Basic and acidic residues" evidence="4">
    <location>
        <begin position="56"/>
        <end position="68"/>
    </location>
</feature>
<dbReference type="Pfam" id="PF25975">
    <property type="entry name" value="CzcB_C"/>
    <property type="match status" value="1"/>
</dbReference>
<gene>
    <name evidence="9" type="ORF">HS961_04820</name>
</gene>
<dbReference type="RefSeq" id="WP_182326624.1">
    <property type="nucleotide sequence ID" value="NZ_CP058554.1"/>
</dbReference>
<dbReference type="AlphaFoldDB" id="A0A7G5EDX7"/>
<dbReference type="GO" id="GO:0046914">
    <property type="term" value="F:transition metal ion binding"/>
    <property type="evidence" value="ECO:0007669"/>
    <property type="project" value="TreeGrafter"/>
</dbReference>
<feature type="domain" description="CzcB-like alpha-helical hairpin" evidence="5">
    <location>
        <begin position="208"/>
        <end position="267"/>
    </location>
</feature>
<accession>A0A7G5EDX7</accession>
<evidence type="ECO:0000256" key="3">
    <source>
        <dbReference type="SAM" id="Coils"/>
    </source>
</evidence>
<dbReference type="InterPro" id="IPR006143">
    <property type="entry name" value="RND_pump_MFP"/>
</dbReference>
<dbReference type="NCBIfam" id="TIGR01730">
    <property type="entry name" value="RND_mfp"/>
    <property type="match status" value="1"/>
</dbReference>
<evidence type="ECO:0000313" key="10">
    <source>
        <dbReference type="Proteomes" id="UP000515240"/>
    </source>
</evidence>
<dbReference type="InterPro" id="IPR058649">
    <property type="entry name" value="CzcB_C"/>
</dbReference>
<feature type="compositionally biased region" description="Basic and acidic residues" evidence="4">
    <location>
        <begin position="82"/>
        <end position="114"/>
    </location>
</feature>
<dbReference type="GO" id="GO:0022857">
    <property type="term" value="F:transmembrane transporter activity"/>
    <property type="evidence" value="ECO:0007669"/>
    <property type="project" value="InterPro"/>
</dbReference>
<organism evidence="9 10">
    <name type="scientific">Comamonas piscis</name>
    <dbReference type="NCBI Taxonomy" id="1562974"/>
    <lineage>
        <taxon>Bacteria</taxon>
        <taxon>Pseudomonadati</taxon>
        <taxon>Pseudomonadota</taxon>
        <taxon>Betaproteobacteria</taxon>
        <taxon>Burkholderiales</taxon>
        <taxon>Comamonadaceae</taxon>
        <taxon>Comamonas</taxon>
    </lineage>
</organism>
<evidence type="ECO:0000259" key="6">
    <source>
        <dbReference type="Pfam" id="PF25954"/>
    </source>
</evidence>
<evidence type="ECO:0000313" key="9">
    <source>
        <dbReference type="EMBL" id="QMV72202.1"/>
    </source>
</evidence>
<dbReference type="Pfam" id="PF25973">
    <property type="entry name" value="BSH_CzcB"/>
    <property type="match status" value="1"/>
</dbReference>
<dbReference type="InterPro" id="IPR058792">
    <property type="entry name" value="Beta-barrel_RND_2"/>
</dbReference>
<feature type="domain" description="CusB-like beta-barrel" evidence="6">
    <location>
        <begin position="315"/>
        <end position="388"/>
    </location>
</feature>
<dbReference type="GO" id="GO:0060003">
    <property type="term" value="P:copper ion export"/>
    <property type="evidence" value="ECO:0007669"/>
    <property type="project" value="TreeGrafter"/>
</dbReference>
<dbReference type="KEGG" id="cpis:HS961_04820"/>
<feature type="compositionally biased region" description="Low complexity" evidence="4">
    <location>
        <begin position="69"/>
        <end position="81"/>
    </location>
</feature>
<dbReference type="GO" id="GO:0016020">
    <property type="term" value="C:membrane"/>
    <property type="evidence" value="ECO:0007669"/>
    <property type="project" value="InterPro"/>
</dbReference>
<feature type="domain" description="CzcB-like C-terminal circularly permuted SH3-like" evidence="8">
    <location>
        <begin position="397"/>
        <end position="458"/>
    </location>
</feature>
<dbReference type="Gene3D" id="1.10.287.470">
    <property type="entry name" value="Helix hairpin bin"/>
    <property type="match status" value="1"/>
</dbReference>
<feature type="domain" description="CzcB-like barrel-sandwich hybrid" evidence="7">
    <location>
        <begin position="169"/>
        <end position="312"/>
    </location>
</feature>
<dbReference type="Gene3D" id="2.40.30.170">
    <property type="match status" value="1"/>
</dbReference>
<dbReference type="PANTHER" id="PTHR30097:SF4">
    <property type="entry name" value="SLR6042 PROTEIN"/>
    <property type="match status" value="1"/>
</dbReference>
<feature type="coiled-coil region" evidence="3">
    <location>
        <begin position="206"/>
        <end position="264"/>
    </location>
</feature>
<keyword evidence="2" id="KW-0813">Transport</keyword>
<protein>
    <submittedName>
        <fullName evidence="9">Efflux RND transporter periplasmic adaptor subunit</fullName>
    </submittedName>
</protein>
<dbReference type="SUPFAM" id="SSF111369">
    <property type="entry name" value="HlyD-like secretion proteins"/>
    <property type="match status" value="1"/>
</dbReference>
<dbReference type="Gene3D" id="2.40.50.100">
    <property type="match status" value="1"/>
</dbReference>
<evidence type="ECO:0000256" key="2">
    <source>
        <dbReference type="ARBA" id="ARBA00022448"/>
    </source>
</evidence>
<dbReference type="InterPro" id="IPR058648">
    <property type="entry name" value="HH_CzcB-like"/>
</dbReference>
<evidence type="ECO:0000259" key="8">
    <source>
        <dbReference type="Pfam" id="PF25975"/>
    </source>
</evidence>
<keyword evidence="10" id="KW-1185">Reference proteome</keyword>
<dbReference type="Gene3D" id="2.40.420.20">
    <property type="match status" value="1"/>
</dbReference>
<dbReference type="Pfam" id="PF25893">
    <property type="entry name" value="HH_CzcB"/>
    <property type="match status" value="1"/>
</dbReference>
<reference evidence="9 10" key="1">
    <citation type="journal article" date="2020" name="G3 (Bethesda)">
        <title>CeMbio - The Caenorhabditis elegans Microbiome Resource.</title>
        <authorList>
            <person name="Dirksen P."/>
            <person name="Assie A."/>
            <person name="Zimmermann J."/>
            <person name="Zhang F."/>
            <person name="Tietje A.M."/>
            <person name="Marsh S.A."/>
            <person name="Felix M.A."/>
            <person name="Shapira M."/>
            <person name="Kaleta C."/>
            <person name="Schulenburg H."/>
            <person name="Samuel B."/>
        </authorList>
    </citation>
    <scope>NUCLEOTIDE SEQUENCE [LARGE SCALE GENOMIC DNA]</scope>
    <source>
        <strain evidence="9 10">BIGb0172</strain>
    </source>
</reference>
<evidence type="ECO:0000259" key="7">
    <source>
        <dbReference type="Pfam" id="PF25973"/>
    </source>
</evidence>
<dbReference type="InterPro" id="IPR058647">
    <property type="entry name" value="BSH_CzcB-like"/>
</dbReference>